<evidence type="ECO:0000259" key="2">
    <source>
        <dbReference type="Pfam" id="PF05970"/>
    </source>
</evidence>
<dbReference type="GO" id="GO:0016787">
    <property type="term" value="F:hydrolase activity"/>
    <property type="evidence" value="ECO:0007669"/>
    <property type="project" value="UniProtKB-KW"/>
</dbReference>
<dbReference type="Pfam" id="PF05970">
    <property type="entry name" value="PIF1"/>
    <property type="match status" value="1"/>
</dbReference>
<organism evidence="4 5">
    <name type="scientific">Arabidopsis suecica</name>
    <name type="common">Swedish thale-cress</name>
    <name type="synonym">Cardaminopsis suecica</name>
    <dbReference type="NCBI Taxonomy" id="45249"/>
    <lineage>
        <taxon>Eukaryota</taxon>
        <taxon>Viridiplantae</taxon>
        <taxon>Streptophyta</taxon>
        <taxon>Embryophyta</taxon>
        <taxon>Tracheophyta</taxon>
        <taxon>Spermatophyta</taxon>
        <taxon>Magnoliopsida</taxon>
        <taxon>eudicotyledons</taxon>
        <taxon>Gunneridae</taxon>
        <taxon>Pentapetalae</taxon>
        <taxon>rosids</taxon>
        <taxon>malvids</taxon>
        <taxon>Brassicales</taxon>
        <taxon>Brassicaceae</taxon>
        <taxon>Camelineae</taxon>
        <taxon>Arabidopsis</taxon>
    </lineage>
</organism>
<protein>
    <recommendedName>
        <fullName evidence="1">ATP-dependent DNA helicase</fullName>
        <ecNumber evidence="1">5.6.2.3</ecNumber>
    </recommendedName>
</protein>
<dbReference type="Proteomes" id="UP000694251">
    <property type="component" value="Chromosome 13"/>
</dbReference>
<dbReference type="PANTHER" id="PTHR10492:SF101">
    <property type="entry name" value="ATP-DEPENDENT DNA HELICASE"/>
    <property type="match status" value="1"/>
</dbReference>
<comment type="caution">
    <text evidence="4">The sequence shown here is derived from an EMBL/GenBank/DDBJ whole genome shotgun (WGS) entry which is preliminary data.</text>
</comment>
<dbReference type="EC" id="5.6.2.3" evidence="1"/>
<dbReference type="InterPro" id="IPR049163">
    <property type="entry name" value="Pif1-like_2B_dom"/>
</dbReference>
<keyword evidence="1" id="KW-0234">DNA repair</keyword>
<dbReference type="InterPro" id="IPR010285">
    <property type="entry name" value="DNA_helicase_pif1-like_DEAD"/>
</dbReference>
<keyword evidence="1" id="KW-0547">Nucleotide-binding</keyword>
<evidence type="ECO:0000313" key="4">
    <source>
        <dbReference type="EMBL" id="KAG7536887.1"/>
    </source>
</evidence>
<feature type="domain" description="DNA helicase Pif1-like 2B" evidence="3">
    <location>
        <begin position="485"/>
        <end position="531"/>
    </location>
</feature>
<dbReference type="Pfam" id="PF21530">
    <property type="entry name" value="Pif1_2B_dom"/>
    <property type="match status" value="1"/>
</dbReference>
<dbReference type="GO" id="GO:0006310">
    <property type="term" value="P:DNA recombination"/>
    <property type="evidence" value="ECO:0007669"/>
    <property type="project" value="UniProtKB-KW"/>
</dbReference>
<sequence length="648" mass="73249">MRMLLNKATGATCFEDLRTVDGVIYSTYKEACFALNLLDDDKEYIDAITEASQWGSAQYMRRIFVMLLLSESLSTPNRVWSETWHLLSEDILYMQQKIRQAPDFSMSEEQIKNQTLFEIERLLLSNGSSLTNFREIPFPDDNNIPAAINRLISDELCYDRQACQEEYHRLLPMLNIEQKNIFERIMATVDSKEGGVFFVYGFGGTGKTFLWKTLSTYIRSKGEIVINVASSAMAALLLEGGRTAHSRFSIPIQVHETSTCTITPDSDIAALLEEAKLIIWDEAPMMHKHCFEALDRSLKDILNPTKPFGGKTVVFGGDFRQILPVVPKGSREQIVQASLSSSSLWNSCQVLSLTKNMRLTVESDPLEVDIIKEFSEWILKLGDGKLSEPNNGEAEIDIPEDMLLKDSLDPINSIALSTYPSLLQNLDDGDYFKERAILCPTNDVVDEVNNYIMDLLPGESHQYYSSDKICSSDSSRTRDDGISTEYLNSIRCSGLPNHLLKLKKGVPIMLLRNLDQQYGLCNGTRLQITRLGKQIIEAKVLTGNNIGKKVYLPRMLLIPTDSRLPFRLQRRQFPIAPCFAMTINKSQGQSLSHVGIYLPRPVFTHGQLYVAVSRVKSRKGLKILITDENGERVKTTTNVVYKEIFQNI</sequence>
<dbReference type="GO" id="GO:0005524">
    <property type="term" value="F:ATP binding"/>
    <property type="evidence" value="ECO:0007669"/>
    <property type="project" value="UniProtKB-KW"/>
</dbReference>
<feature type="domain" description="DNA helicase Pif1-like DEAD-box helicase" evidence="2">
    <location>
        <begin position="173"/>
        <end position="391"/>
    </location>
</feature>
<gene>
    <name evidence="4" type="ORF">ISN44_As13g008080</name>
</gene>
<dbReference type="CDD" id="cd18809">
    <property type="entry name" value="SF1_C_RecD"/>
    <property type="match status" value="1"/>
</dbReference>
<comment type="catalytic activity">
    <reaction evidence="1">
        <text>ATP + H2O = ADP + phosphate + H(+)</text>
        <dbReference type="Rhea" id="RHEA:13065"/>
        <dbReference type="ChEBI" id="CHEBI:15377"/>
        <dbReference type="ChEBI" id="CHEBI:15378"/>
        <dbReference type="ChEBI" id="CHEBI:30616"/>
        <dbReference type="ChEBI" id="CHEBI:43474"/>
        <dbReference type="ChEBI" id="CHEBI:456216"/>
        <dbReference type="EC" id="5.6.2.3"/>
    </reaction>
</comment>
<evidence type="ECO:0000313" key="5">
    <source>
        <dbReference type="Proteomes" id="UP000694251"/>
    </source>
</evidence>
<dbReference type="PANTHER" id="PTHR10492">
    <property type="match status" value="1"/>
</dbReference>
<comment type="similarity">
    <text evidence="1">Belongs to the helicase family.</text>
</comment>
<comment type="cofactor">
    <cofactor evidence="1">
        <name>Mg(2+)</name>
        <dbReference type="ChEBI" id="CHEBI:18420"/>
    </cofactor>
</comment>
<evidence type="ECO:0000256" key="1">
    <source>
        <dbReference type="RuleBase" id="RU363044"/>
    </source>
</evidence>
<dbReference type="GO" id="GO:0043139">
    <property type="term" value="F:5'-3' DNA helicase activity"/>
    <property type="evidence" value="ECO:0007669"/>
    <property type="project" value="UniProtKB-EC"/>
</dbReference>
<accession>A0A8T1XWF5</accession>
<dbReference type="OrthoDB" id="1709843at2759"/>
<evidence type="ECO:0000259" key="3">
    <source>
        <dbReference type="Pfam" id="PF21530"/>
    </source>
</evidence>
<keyword evidence="1" id="KW-0227">DNA damage</keyword>
<dbReference type="AlphaFoldDB" id="A0A8T1XWF5"/>
<dbReference type="GO" id="GO:0000723">
    <property type="term" value="P:telomere maintenance"/>
    <property type="evidence" value="ECO:0007669"/>
    <property type="project" value="InterPro"/>
</dbReference>
<dbReference type="FunFam" id="3.40.50.300:FF:002884">
    <property type="entry name" value="ATP-dependent DNA helicase"/>
    <property type="match status" value="1"/>
</dbReference>
<name>A0A8T1XWF5_ARASU</name>
<proteinExistence type="inferred from homology"/>
<keyword evidence="1" id="KW-0378">Hydrolase</keyword>
<keyword evidence="1" id="KW-0067">ATP-binding</keyword>
<keyword evidence="5" id="KW-1185">Reference proteome</keyword>
<dbReference type="GO" id="GO:0006281">
    <property type="term" value="P:DNA repair"/>
    <property type="evidence" value="ECO:0007669"/>
    <property type="project" value="UniProtKB-KW"/>
</dbReference>
<dbReference type="EMBL" id="JAEFBJ010000013">
    <property type="protein sequence ID" value="KAG7536887.1"/>
    <property type="molecule type" value="Genomic_DNA"/>
</dbReference>
<keyword evidence="1 4" id="KW-0347">Helicase</keyword>
<reference evidence="4 5" key="1">
    <citation type="submission" date="2020-12" db="EMBL/GenBank/DDBJ databases">
        <title>Concerted genomic and epigenomic changes stabilize Arabidopsis allopolyploids.</title>
        <authorList>
            <person name="Chen Z."/>
        </authorList>
    </citation>
    <scope>NUCLEOTIDE SEQUENCE [LARGE SCALE GENOMIC DNA]</scope>
    <source>
        <strain evidence="4">As9502</strain>
        <tissue evidence="4">Leaf</tissue>
    </source>
</reference>
<keyword evidence="1" id="KW-0233">DNA recombination</keyword>